<dbReference type="NCBIfam" id="TIGR01143">
    <property type="entry name" value="murF"/>
    <property type="match status" value="1"/>
</dbReference>
<dbReference type="SUPFAM" id="SSF53244">
    <property type="entry name" value="MurD-like peptide ligases, peptide-binding domain"/>
    <property type="match status" value="1"/>
</dbReference>
<dbReference type="SUPFAM" id="SSF63418">
    <property type="entry name" value="MurE/MurF N-terminal domain"/>
    <property type="match status" value="1"/>
</dbReference>
<dbReference type="Pfam" id="PF02875">
    <property type="entry name" value="Mur_ligase_C"/>
    <property type="match status" value="1"/>
</dbReference>
<dbReference type="UniPathway" id="UPA00219"/>
<evidence type="ECO:0000256" key="7">
    <source>
        <dbReference type="ARBA" id="ARBA00022984"/>
    </source>
</evidence>
<dbReference type="PANTHER" id="PTHR43024">
    <property type="entry name" value="UDP-N-ACETYLMURAMOYL-TRIPEPTIDE--D-ALANYL-D-ALANINE LIGASE"/>
    <property type="match status" value="1"/>
</dbReference>
<keyword evidence="16" id="KW-1185">Reference proteome</keyword>
<dbReference type="GO" id="GO:0005524">
    <property type="term" value="F:ATP binding"/>
    <property type="evidence" value="ECO:0007669"/>
    <property type="project" value="UniProtKB-UniRule"/>
</dbReference>
<dbReference type="GO" id="GO:0047480">
    <property type="term" value="F:UDP-N-acetylmuramoyl-tripeptide-D-alanyl-D-alanine ligase activity"/>
    <property type="evidence" value="ECO:0007669"/>
    <property type="project" value="UniProtKB-UniRule"/>
</dbReference>
<name>A0A2M9CT03_9BACT</name>
<protein>
    <recommendedName>
        <fullName evidence="10 11">UDP-N-acetylmuramoyl-tripeptide--D-alanyl-D-alanine ligase</fullName>
        <ecNumber evidence="10 11">6.3.2.10</ecNumber>
    </recommendedName>
    <alternativeName>
        <fullName evidence="10">D-alanyl-D-alanine-adding enzyme</fullName>
    </alternativeName>
</protein>
<evidence type="ECO:0000256" key="3">
    <source>
        <dbReference type="ARBA" id="ARBA00022618"/>
    </source>
</evidence>
<dbReference type="GO" id="GO:0071555">
    <property type="term" value="P:cell wall organization"/>
    <property type="evidence" value="ECO:0007669"/>
    <property type="project" value="UniProtKB-KW"/>
</dbReference>
<reference evidence="15 16" key="1">
    <citation type="submission" date="2017-11" db="EMBL/GenBank/DDBJ databases">
        <title>Genomic Encyclopedia of Archaeal and Bacterial Type Strains, Phase II (KMG-II): From Individual Species to Whole Genera.</title>
        <authorList>
            <person name="Goeker M."/>
        </authorList>
    </citation>
    <scope>NUCLEOTIDE SEQUENCE [LARGE SCALE GENOMIC DNA]</scope>
    <source>
        <strain evidence="15 16">DSM 27268</strain>
    </source>
</reference>
<dbReference type="PANTHER" id="PTHR43024:SF1">
    <property type="entry name" value="UDP-N-ACETYLMURAMOYL-TRIPEPTIDE--D-ALANYL-D-ALANINE LIGASE"/>
    <property type="match status" value="1"/>
</dbReference>
<dbReference type="SUPFAM" id="SSF53623">
    <property type="entry name" value="MurD-like peptide ligases, catalytic domain"/>
    <property type="match status" value="1"/>
</dbReference>
<evidence type="ECO:0000256" key="8">
    <source>
        <dbReference type="ARBA" id="ARBA00023306"/>
    </source>
</evidence>
<evidence type="ECO:0000259" key="14">
    <source>
        <dbReference type="Pfam" id="PF08245"/>
    </source>
</evidence>
<dbReference type="Gene3D" id="3.40.1390.10">
    <property type="entry name" value="MurE/MurF, N-terminal domain"/>
    <property type="match status" value="1"/>
</dbReference>
<comment type="similarity">
    <text evidence="10">Belongs to the MurCDEF family. MurF subfamily.</text>
</comment>
<evidence type="ECO:0000256" key="2">
    <source>
        <dbReference type="ARBA" id="ARBA00022598"/>
    </source>
</evidence>
<sequence length="427" mass="47402">MISIPELYAFYRQHPHVQTDSRKLQPGEIFFALKGPHFNGHQFVADALEKGASYVVVDQPEAVLNDRCLLVADTLRALQLLARHHRMQQNIPFLAIGGSNGKTTTKELIRAVLSTTYQAYATPGNWNNHIGIPLTLLAMPPETNIAIIEMGANHIGEMMQYCDIVNPTHGLVTNIGKDHLEGFGSIEGVKKAYNELFDYLRITRGTAFVCQDDTEMMSLSEGIPYRYTYGASPEARVSGTVVQADPFLQVQVRLDGEEILIHTRLIGRYNFQNIMAAIAVGLYWGVPIHQIQAGIAGYIPQNNRSQLVEKDGNTYILDAYNANPSSMKAAIENFAALNAEKKILLLGAMKELGAASESEHRELIRLISQYPWHLVALAGEEFAGISHPYLYFPDAVSLCNWWKSQHITGAHVLVKGSRSLAMEEVIS</sequence>
<dbReference type="InterPro" id="IPR005863">
    <property type="entry name" value="UDP-N-AcMur_synth"/>
</dbReference>
<comment type="pathway">
    <text evidence="10 11">Cell wall biogenesis; peptidoglycan biosynthesis.</text>
</comment>
<dbReference type="Pfam" id="PF01225">
    <property type="entry name" value="Mur_ligase"/>
    <property type="match status" value="1"/>
</dbReference>
<dbReference type="InterPro" id="IPR036565">
    <property type="entry name" value="Mur-like_cat_sf"/>
</dbReference>
<dbReference type="GO" id="GO:0008766">
    <property type="term" value="F:UDP-N-acetylmuramoylalanyl-D-glutamyl-2,6-diaminopimelate-D-alanyl-D-alanine ligase activity"/>
    <property type="evidence" value="ECO:0007669"/>
    <property type="project" value="RHEA"/>
</dbReference>
<feature type="domain" description="Mur ligase N-terminal catalytic" evidence="12">
    <location>
        <begin position="17"/>
        <end position="89"/>
    </location>
</feature>
<evidence type="ECO:0000256" key="1">
    <source>
        <dbReference type="ARBA" id="ARBA00022490"/>
    </source>
</evidence>
<accession>A0A2M9CT03</accession>
<dbReference type="InterPro" id="IPR000713">
    <property type="entry name" value="Mur_ligase_N"/>
</dbReference>
<comment type="subcellular location">
    <subcellularLocation>
        <location evidence="10 11">Cytoplasm</location>
    </subcellularLocation>
</comment>
<dbReference type="EC" id="6.3.2.10" evidence="10 11"/>
<dbReference type="RefSeq" id="WP_245860610.1">
    <property type="nucleotide sequence ID" value="NZ_PGFG01000001.1"/>
</dbReference>
<dbReference type="InterPro" id="IPR035911">
    <property type="entry name" value="MurE/MurF_N"/>
</dbReference>
<comment type="function">
    <text evidence="10 11">Involved in cell wall formation. Catalyzes the final step in the synthesis of UDP-N-acetylmuramoyl-pentapeptide, the precursor of murein.</text>
</comment>
<comment type="catalytic activity">
    <reaction evidence="10 11">
        <text>D-alanyl-D-alanine + UDP-N-acetyl-alpha-D-muramoyl-L-alanyl-gamma-D-glutamyl-meso-2,6-diaminopimelate + ATP = UDP-N-acetyl-alpha-D-muramoyl-L-alanyl-gamma-D-glutamyl-meso-2,6-diaminopimeloyl-D-alanyl-D-alanine + ADP + phosphate + H(+)</text>
        <dbReference type="Rhea" id="RHEA:28374"/>
        <dbReference type="ChEBI" id="CHEBI:15378"/>
        <dbReference type="ChEBI" id="CHEBI:30616"/>
        <dbReference type="ChEBI" id="CHEBI:43474"/>
        <dbReference type="ChEBI" id="CHEBI:57822"/>
        <dbReference type="ChEBI" id="CHEBI:61386"/>
        <dbReference type="ChEBI" id="CHEBI:83905"/>
        <dbReference type="ChEBI" id="CHEBI:456216"/>
        <dbReference type="EC" id="6.3.2.10"/>
    </reaction>
</comment>
<proteinExistence type="inferred from homology"/>
<dbReference type="Proteomes" id="UP000230000">
    <property type="component" value="Unassembled WGS sequence"/>
</dbReference>
<feature type="domain" description="Mur ligase C-terminal" evidence="13">
    <location>
        <begin position="304"/>
        <end position="370"/>
    </location>
</feature>
<dbReference type="GO" id="GO:0009252">
    <property type="term" value="P:peptidoglycan biosynthetic process"/>
    <property type="evidence" value="ECO:0007669"/>
    <property type="project" value="UniProtKB-UniRule"/>
</dbReference>
<keyword evidence="7 10" id="KW-0573">Peptidoglycan synthesis</keyword>
<dbReference type="GO" id="GO:0005737">
    <property type="term" value="C:cytoplasm"/>
    <property type="evidence" value="ECO:0007669"/>
    <property type="project" value="UniProtKB-SubCell"/>
</dbReference>
<keyword evidence="9 10" id="KW-0961">Cell wall biogenesis/degradation</keyword>
<keyword evidence="1 10" id="KW-0963">Cytoplasm</keyword>
<evidence type="ECO:0000256" key="4">
    <source>
        <dbReference type="ARBA" id="ARBA00022741"/>
    </source>
</evidence>
<keyword evidence="4 10" id="KW-0547">Nucleotide-binding</keyword>
<evidence type="ECO:0000313" key="16">
    <source>
        <dbReference type="Proteomes" id="UP000230000"/>
    </source>
</evidence>
<evidence type="ECO:0000259" key="12">
    <source>
        <dbReference type="Pfam" id="PF01225"/>
    </source>
</evidence>
<feature type="binding site" evidence="10">
    <location>
        <begin position="98"/>
        <end position="104"/>
    </location>
    <ligand>
        <name>ATP</name>
        <dbReference type="ChEBI" id="CHEBI:30616"/>
    </ligand>
</feature>
<dbReference type="AlphaFoldDB" id="A0A2M9CT03"/>
<dbReference type="Pfam" id="PF08245">
    <property type="entry name" value="Mur_ligase_M"/>
    <property type="match status" value="1"/>
</dbReference>
<evidence type="ECO:0000256" key="6">
    <source>
        <dbReference type="ARBA" id="ARBA00022960"/>
    </source>
</evidence>
<dbReference type="InterPro" id="IPR013221">
    <property type="entry name" value="Mur_ligase_cen"/>
</dbReference>
<keyword evidence="8 10" id="KW-0131">Cell cycle</keyword>
<keyword evidence="2 10" id="KW-0436">Ligase</keyword>
<dbReference type="Gene3D" id="3.40.1190.10">
    <property type="entry name" value="Mur-like, catalytic domain"/>
    <property type="match status" value="1"/>
</dbReference>
<evidence type="ECO:0000256" key="11">
    <source>
        <dbReference type="RuleBase" id="RU004136"/>
    </source>
</evidence>
<evidence type="ECO:0000256" key="9">
    <source>
        <dbReference type="ARBA" id="ARBA00023316"/>
    </source>
</evidence>
<keyword evidence="3 10" id="KW-0132">Cell division</keyword>
<evidence type="ECO:0000256" key="5">
    <source>
        <dbReference type="ARBA" id="ARBA00022840"/>
    </source>
</evidence>
<evidence type="ECO:0000313" key="15">
    <source>
        <dbReference type="EMBL" id="PJJ75052.1"/>
    </source>
</evidence>
<dbReference type="HAMAP" id="MF_02019">
    <property type="entry name" value="MurF"/>
    <property type="match status" value="1"/>
</dbReference>
<dbReference type="EMBL" id="PGFG01000001">
    <property type="protein sequence ID" value="PJJ75052.1"/>
    <property type="molecule type" value="Genomic_DNA"/>
</dbReference>
<dbReference type="GO" id="GO:0051301">
    <property type="term" value="P:cell division"/>
    <property type="evidence" value="ECO:0007669"/>
    <property type="project" value="UniProtKB-KW"/>
</dbReference>
<dbReference type="InterPro" id="IPR036615">
    <property type="entry name" value="Mur_ligase_C_dom_sf"/>
</dbReference>
<dbReference type="Gene3D" id="3.90.190.20">
    <property type="entry name" value="Mur ligase, C-terminal domain"/>
    <property type="match status" value="1"/>
</dbReference>
<evidence type="ECO:0000256" key="10">
    <source>
        <dbReference type="HAMAP-Rule" id="MF_02019"/>
    </source>
</evidence>
<keyword evidence="6 10" id="KW-0133">Cell shape</keyword>
<keyword evidence="5 10" id="KW-0067">ATP-binding</keyword>
<dbReference type="GO" id="GO:0008360">
    <property type="term" value="P:regulation of cell shape"/>
    <property type="evidence" value="ECO:0007669"/>
    <property type="project" value="UniProtKB-KW"/>
</dbReference>
<feature type="domain" description="Mur ligase central" evidence="14">
    <location>
        <begin position="96"/>
        <end position="280"/>
    </location>
</feature>
<gene>
    <name evidence="10" type="primary">murF</name>
    <name evidence="15" type="ORF">BXY57_0620</name>
</gene>
<dbReference type="InterPro" id="IPR051046">
    <property type="entry name" value="MurCDEF_CellWall_CoF430Synth"/>
</dbReference>
<comment type="caution">
    <text evidence="15">The sequence shown here is derived from an EMBL/GenBank/DDBJ whole genome shotgun (WGS) entry which is preliminary data.</text>
</comment>
<evidence type="ECO:0000259" key="13">
    <source>
        <dbReference type="Pfam" id="PF02875"/>
    </source>
</evidence>
<organism evidence="15 16">
    <name type="scientific">Thermoflavifilum aggregans</name>
    <dbReference type="NCBI Taxonomy" id="454188"/>
    <lineage>
        <taxon>Bacteria</taxon>
        <taxon>Pseudomonadati</taxon>
        <taxon>Bacteroidota</taxon>
        <taxon>Chitinophagia</taxon>
        <taxon>Chitinophagales</taxon>
        <taxon>Chitinophagaceae</taxon>
        <taxon>Thermoflavifilum</taxon>
    </lineage>
</organism>
<dbReference type="InterPro" id="IPR004101">
    <property type="entry name" value="Mur_ligase_C"/>
</dbReference>